<comment type="caution">
    <text evidence="1">The sequence shown here is derived from an EMBL/GenBank/DDBJ whole genome shotgun (WGS) entry which is preliminary data.</text>
</comment>
<gene>
    <name evidence="1" type="ORF">M9H77_23733</name>
</gene>
<evidence type="ECO:0000313" key="1">
    <source>
        <dbReference type="EMBL" id="KAI5664410.1"/>
    </source>
</evidence>
<evidence type="ECO:0000313" key="2">
    <source>
        <dbReference type="Proteomes" id="UP001060085"/>
    </source>
</evidence>
<accession>A0ACC0AVN9</accession>
<name>A0ACC0AVN9_CATRO</name>
<organism evidence="1 2">
    <name type="scientific">Catharanthus roseus</name>
    <name type="common">Madagascar periwinkle</name>
    <name type="synonym">Vinca rosea</name>
    <dbReference type="NCBI Taxonomy" id="4058"/>
    <lineage>
        <taxon>Eukaryota</taxon>
        <taxon>Viridiplantae</taxon>
        <taxon>Streptophyta</taxon>
        <taxon>Embryophyta</taxon>
        <taxon>Tracheophyta</taxon>
        <taxon>Spermatophyta</taxon>
        <taxon>Magnoliopsida</taxon>
        <taxon>eudicotyledons</taxon>
        <taxon>Gunneridae</taxon>
        <taxon>Pentapetalae</taxon>
        <taxon>asterids</taxon>
        <taxon>lamiids</taxon>
        <taxon>Gentianales</taxon>
        <taxon>Apocynaceae</taxon>
        <taxon>Rauvolfioideae</taxon>
        <taxon>Vinceae</taxon>
        <taxon>Catharanthinae</taxon>
        <taxon>Catharanthus</taxon>
    </lineage>
</organism>
<keyword evidence="2" id="KW-1185">Reference proteome</keyword>
<protein>
    <submittedName>
        <fullName evidence="1">Uncharacterized protein</fullName>
    </submittedName>
</protein>
<proteinExistence type="predicted"/>
<sequence>MDYSEEEDGETETMKCVSCKEEYGSRDAGTCRECYEEASETEEELKREIDDLKSKVSFLRFFRGLHLSPPPFSDVVLVASDDQSVSSPVPVQAHRAVLASRSPVFRAMLENKMEESLSGTIKIGDVSYDALRAFVNYLYTAEASLDENMACNLLILAEKYQVKHLKTYCEKFLMSKLNWENSVPTYAFAHQHSAKNLLDASLSLIIDNIAKFKKREDYMELVEKDPRTVVEIYEAYLSKQVNTAASKDSVTKS</sequence>
<dbReference type="Proteomes" id="UP001060085">
    <property type="component" value="Linkage Group LG05"/>
</dbReference>
<reference evidence="2" key="1">
    <citation type="journal article" date="2023" name="Nat. Plants">
        <title>Single-cell RNA sequencing provides a high-resolution roadmap for understanding the multicellular compartmentation of specialized metabolism.</title>
        <authorList>
            <person name="Sun S."/>
            <person name="Shen X."/>
            <person name="Li Y."/>
            <person name="Li Y."/>
            <person name="Wang S."/>
            <person name="Li R."/>
            <person name="Zhang H."/>
            <person name="Shen G."/>
            <person name="Guo B."/>
            <person name="Wei J."/>
            <person name="Xu J."/>
            <person name="St-Pierre B."/>
            <person name="Chen S."/>
            <person name="Sun C."/>
        </authorList>
    </citation>
    <scope>NUCLEOTIDE SEQUENCE [LARGE SCALE GENOMIC DNA]</scope>
</reference>
<dbReference type="EMBL" id="CM044705">
    <property type="protein sequence ID" value="KAI5664410.1"/>
    <property type="molecule type" value="Genomic_DNA"/>
</dbReference>